<accession>A0A2I0UY48</accession>
<proteinExistence type="predicted"/>
<sequence length="159" mass="18186">MSKLSWFYYSTSLIITAIIFSLIHVFTEPIVIGSSNGISNGNPGLFPLVFFTPFFIVSIMGTYKLANRLALKMMKTMPFYSMIVLSFLFPSIVYSLTLKKAQELRVFVFEHNQLVTKIAEIPLLNTYSNSIFFTGWTFLALHFTVIWIAYVLAFIKHKG</sequence>
<evidence type="ECO:0000313" key="2">
    <source>
        <dbReference type="EMBL" id="PKU50892.1"/>
    </source>
</evidence>
<feature type="transmembrane region" description="Helical" evidence="1">
    <location>
        <begin position="131"/>
        <end position="155"/>
    </location>
</feature>
<feature type="transmembrane region" description="Helical" evidence="1">
    <location>
        <begin position="7"/>
        <end position="26"/>
    </location>
</feature>
<dbReference type="Proteomes" id="UP000234956">
    <property type="component" value="Unassembled WGS sequence"/>
</dbReference>
<feature type="transmembrane region" description="Helical" evidence="1">
    <location>
        <begin position="78"/>
        <end position="97"/>
    </location>
</feature>
<keyword evidence="1" id="KW-0472">Membrane</keyword>
<evidence type="ECO:0000256" key="1">
    <source>
        <dbReference type="SAM" id="Phobius"/>
    </source>
</evidence>
<dbReference type="EMBL" id="PDFK01000004">
    <property type="protein sequence ID" value="PKU50892.1"/>
    <property type="molecule type" value="Genomic_DNA"/>
</dbReference>
<organism evidence="2 3">
    <name type="scientific">Lysinibacillus fusiformis</name>
    <dbReference type="NCBI Taxonomy" id="28031"/>
    <lineage>
        <taxon>Bacteria</taxon>
        <taxon>Bacillati</taxon>
        <taxon>Bacillota</taxon>
        <taxon>Bacilli</taxon>
        <taxon>Bacillales</taxon>
        <taxon>Bacillaceae</taxon>
        <taxon>Lysinibacillus</taxon>
    </lineage>
</organism>
<keyword evidence="1" id="KW-1133">Transmembrane helix</keyword>
<evidence type="ECO:0000313" key="3">
    <source>
        <dbReference type="Proteomes" id="UP000234956"/>
    </source>
</evidence>
<comment type="caution">
    <text evidence="2">The sequence shown here is derived from an EMBL/GenBank/DDBJ whole genome shotgun (WGS) entry which is preliminary data.</text>
</comment>
<reference evidence="2 3" key="1">
    <citation type="submission" date="2017-10" db="EMBL/GenBank/DDBJ databases">
        <title>Draft genome of Lysinibacillus fusiformis strain Juneja, a laboratory-derived pathogen of Drosophila melanogaster.</title>
        <authorList>
            <person name="Smith B.R."/>
            <person name="Unckless R.L."/>
        </authorList>
    </citation>
    <scope>NUCLEOTIDE SEQUENCE [LARGE SCALE GENOMIC DNA]</scope>
    <source>
        <strain evidence="2 3">Juneja</strain>
    </source>
</reference>
<dbReference type="AlphaFoldDB" id="A0A2I0UY48"/>
<gene>
    <name evidence="2" type="ORF">CRI88_14510</name>
</gene>
<feature type="transmembrane region" description="Helical" evidence="1">
    <location>
        <begin position="46"/>
        <end position="66"/>
    </location>
</feature>
<name>A0A2I0UY48_9BACI</name>
<keyword evidence="1" id="KW-0812">Transmembrane</keyword>
<protein>
    <submittedName>
        <fullName evidence="2">Uncharacterized protein</fullName>
    </submittedName>
</protein>
<dbReference type="RefSeq" id="WP_058844978.1">
    <property type="nucleotide sequence ID" value="NZ_JAZBNI010000011.1"/>
</dbReference>